<dbReference type="GO" id="GO:0007156">
    <property type="term" value="P:homophilic cell adhesion via plasma membrane adhesion molecules"/>
    <property type="evidence" value="ECO:0007669"/>
    <property type="project" value="InterPro"/>
</dbReference>
<proteinExistence type="predicted"/>
<evidence type="ECO:0000256" key="3">
    <source>
        <dbReference type="ARBA" id="ARBA00022729"/>
    </source>
</evidence>
<keyword evidence="5 8" id="KW-0106">Calcium</keyword>
<feature type="signal peptide" evidence="9">
    <location>
        <begin position="1"/>
        <end position="18"/>
    </location>
</feature>
<evidence type="ECO:0000256" key="5">
    <source>
        <dbReference type="ARBA" id="ARBA00022837"/>
    </source>
</evidence>
<evidence type="ECO:0000256" key="2">
    <source>
        <dbReference type="ARBA" id="ARBA00022692"/>
    </source>
</evidence>
<dbReference type="GO" id="GO:0045296">
    <property type="term" value="F:cadherin binding"/>
    <property type="evidence" value="ECO:0007669"/>
    <property type="project" value="TreeGrafter"/>
</dbReference>
<keyword evidence="12" id="KW-1185">Reference proteome</keyword>
<protein>
    <submittedName>
        <fullName evidence="11">Cadherin-17</fullName>
    </submittedName>
</protein>
<dbReference type="GO" id="GO:0016342">
    <property type="term" value="C:catenin complex"/>
    <property type="evidence" value="ECO:0007669"/>
    <property type="project" value="TreeGrafter"/>
</dbReference>
<dbReference type="GO" id="GO:0016339">
    <property type="term" value="P:calcium-dependent cell-cell adhesion via plasma membrane cell adhesion molecules"/>
    <property type="evidence" value="ECO:0007669"/>
    <property type="project" value="TreeGrafter"/>
</dbReference>
<dbReference type="SUPFAM" id="SSF49313">
    <property type="entry name" value="Cadherin-like"/>
    <property type="match status" value="1"/>
</dbReference>
<sequence>MRGAHLLHLTLLVSIAHGIGLEDKKGPLENKVLDVPEATPVPYPIYQFTSASEDVSSYHVSGETEEKISISSDGWLFLEHPLEWSPEKKHHLEIEAHSADGEVVDGPYSLVLQVVDVNNNPPVFSESQYSGSIREHSPAVSYTLYVKRFQGSMSERRLSIGRRCSREQCDTCV</sequence>
<keyword evidence="4" id="KW-0677">Repeat</keyword>
<dbReference type="PANTHER" id="PTHR24027:SF422">
    <property type="entry name" value="CADHERIN DOMAIN-CONTAINING PROTEIN"/>
    <property type="match status" value="1"/>
</dbReference>
<dbReference type="PANTHER" id="PTHR24027">
    <property type="entry name" value="CADHERIN-23"/>
    <property type="match status" value="1"/>
</dbReference>
<dbReference type="OrthoDB" id="9946173at2759"/>
<organism evidence="11 12">
    <name type="scientific">Anabarilius grahami</name>
    <name type="common">Kanglang fish</name>
    <name type="synonym">Barilius grahami</name>
    <dbReference type="NCBI Taxonomy" id="495550"/>
    <lineage>
        <taxon>Eukaryota</taxon>
        <taxon>Metazoa</taxon>
        <taxon>Chordata</taxon>
        <taxon>Craniata</taxon>
        <taxon>Vertebrata</taxon>
        <taxon>Euteleostomi</taxon>
        <taxon>Actinopterygii</taxon>
        <taxon>Neopterygii</taxon>
        <taxon>Teleostei</taxon>
        <taxon>Ostariophysi</taxon>
        <taxon>Cypriniformes</taxon>
        <taxon>Xenocyprididae</taxon>
        <taxon>Xenocypridinae</taxon>
        <taxon>Xenocypridinae incertae sedis</taxon>
        <taxon>Anabarilius</taxon>
    </lineage>
</organism>
<dbReference type="GO" id="GO:0000902">
    <property type="term" value="P:cell morphogenesis"/>
    <property type="evidence" value="ECO:0007669"/>
    <property type="project" value="TreeGrafter"/>
</dbReference>
<feature type="chain" id="PRO_5018068148" evidence="9">
    <location>
        <begin position="19"/>
        <end position="173"/>
    </location>
</feature>
<keyword evidence="2" id="KW-0812">Transmembrane</keyword>
<gene>
    <name evidence="11" type="ORF">DPX16_13613</name>
</gene>
<dbReference type="InterPro" id="IPR002126">
    <property type="entry name" value="Cadherin-like_dom"/>
</dbReference>
<dbReference type="GO" id="GO:0034332">
    <property type="term" value="P:adherens junction organization"/>
    <property type="evidence" value="ECO:0007669"/>
    <property type="project" value="TreeGrafter"/>
</dbReference>
<reference evidence="11 12" key="1">
    <citation type="submission" date="2018-10" db="EMBL/GenBank/DDBJ databases">
        <title>Genome assembly for a Yunnan-Guizhou Plateau 3E fish, Anabarilius grahami (Regan), and its evolutionary and genetic applications.</title>
        <authorList>
            <person name="Jiang W."/>
        </authorList>
    </citation>
    <scope>NUCLEOTIDE SEQUENCE [LARGE SCALE GENOMIC DNA]</scope>
    <source>
        <strain evidence="11">AG-KIZ</strain>
        <tissue evidence="11">Muscle</tissue>
    </source>
</reference>
<dbReference type="EMBL" id="RJVU01062584">
    <property type="protein sequence ID" value="ROJ29169.1"/>
    <property type="molecule type" value="Genomic_DNA"/>
</dbReference>
<dbReference type="GO" id="GO:0008013">
    <property type="term" value="F:beta-catenin binding"/>
    <property type="evidence" value="ECO:0007669"/>
    <property type="project" value="TreeGrafter"/>
</dbReference>
<name>A0A3N0XRI7_ANAGA</name>
<evidence type="ECO:0000256" key="4">
    <source>
        <dbReference type="ARBA" id="ARBA00022737"/>
    </source>
</evidence>
<evidence type="ECO:0000256" key="1">
    <source>
        <dbReference type="ARBA" id="ARBA00004167"/>
    </source>
</evidence>
<feature type="domain" description="Cadherin" evidence="10">
    <location>
        <begin position="34"/>
        <end position="124"/>
    </location>
</feature>
<dbReference type="PROSITE" id="PS50268">
    <property type="entry name" value="CADHERIN_2"/>
    <property type="match status" value="1"/>
</dbReference>
<dbReference type="GO" id="GO:0016477">
    <property type="term" value="P:cell migration"/>
    <property type="evidence" value="ECO:0007669"/>
    <property type="project" value="TreeGrafter"/>
</dbReference>
<evidence type="ECO:0000259" key="10">
    <source>
        <dbReference type="PROSITE" id="PS50268"/>
    </source>
</evidence>
<dbReference type="InterPro" id="IPR015919">
    <property type="entry name" value="Cadherin-like_sf"/>
</dbReference>
<dbReference type="Gene3D" id="2.60.40.60">
    <property type="entry name" value="Cadherins"/>
    <property type="match status" value="1"/>
</dbReference>
<keyword evidence="3 9" id="KW-0732">Signal</keyword>
<accession>A0A3N0XRI7</accession>
<keyword evidence="7" id="KW-0472">Membrane</keyword>
<evidence type="ECO:0000256" key="6">
    <source>
        <dbReference type="ARBA" id="ARBA00022989"/>
    </source>
</evidence>
<dbReference type="AlphaFoldDB" id="A0A3N0XRI7"/>
<dbReference type="InterPro" id="IPR039808">
    <property type="entry name" value="Cadherin"/>
</dbReference>
<comment type="subcellular location">
    <subcellularLocation>
        <location evidence="1">Membrane</location>
        <topology evidence="1">Single-pass membrane protein</topology>
    </subcellularLocation>
</comment>
<evidence type="ECO:0000256" key="8">
    <source>
        <dbReference type="PROSITE-ProRule" id="PRU00043"/>
    </source>
</evidence>
<dbReference type="GO" id="GO:0005912">
    <property type="term" value="C:adherens junction"/>
    <property type="evidence" value="ECO:0007669"/>
    <property type="project" value="TreeGrafter"/>
</dbReference>
<evidence type="ECO:0000313" key="11">
    <source>
        <dbReference type="EMBL" id="ROJ29169.1"/>
    </source>
</evidence>
<dbReference type="PRINTS" id="PR00205">
    <property type="entry name" value="CADHERIN"/>
</dbReference>
<evidence type="ECO:0000313" key="12">
    <source>
        <dbReference type="Proteomes" id="UP000281406"/>
    </source>
</evidence>
<dbReference type="CDD" id="cd11304">
    <property type="entry name" value="Cadherin_repeat"/>
    <property type="match status" value="1"/>
</dbReference>
<dbReference type="FunFam" id="2.60.40.60:FF:000163">
    <property type="entry name" value="Cadherin 17"/>
    <property type="match status" value="1"/>
</dbReference>
<dbReference type="Proteomes" id="UP000281406">
    <property type="component" value="Unassembled WGS sequence"/>
</dbReference>
<keyword evidence="6" id="KW-1133">Transmembrane helix</keyword>
<evidence type="ECO:0000256" key="9">
    <source>
        <dbReference type="SAM" id="SignalP"/>
    </source>
</evidence>
<comment type="caution">
    <text evidence="11">The sequence shown here is derived from an EMBL/GenBank/DDBJ whole genome shotgun (WGS) entry which is preliminary data.</text>
</comment>
<dbReference type="GO" id="GO:0005509">
    <property type="term" value="F:calcium ion binding"/>
    <property type="evidence" value="ECO:0007669"/>
    <property type="project" value="UniProtKB-UniRule"/>
</dbReference>
<dbReference type="GO" id="GO:0007043">
    <property type="term" value="P:cell-cell junction assembly"/>
    <property type="evidence" value="ECO:0007669"/>
    <property type="project" value="TreeGrafter"/>
</dbReference>
<dbReference type="GO" id="GO:0044331">
    <property type="term" value="P:cell-cell adhesion mediated by cadherin"/>
    <property type="evidence" value="ECO:0007669"/>
    <property type="project" value="TreeGrafter"/>
</dbReference>
<evidence type="ECO:0000256" key="7">
    <source>
        <dbReference type="ARBA" id="ARBA00023136"/>
    </source>
</evidence>